<reference evidence="1 2" key="1">
    <citation type="journal article" date="2016" name="Mol. Biol. Evol.">
        <title>Comparative Genomics of Early-Diverging Mushroom-Forming Fungi Provides Insights into the Origins of Lignocellulose Decay Capabilities.</title>
        <authorList>
            <person name="Nagy L.G."/>
            <person name="Riley R."/>
            <person name="Tritt A."/>
            <person name="Adam C."/>
            <person name="Daum C."/>
            <person name="Floudas D."/>
            <person name="Sun H."/>
            <person name="Yadav J.S."/>
            <person name="Pangilinan J."/>
            <person name="Larsson K.H."/>
            <person name="Matsuura K."/>
            <person name="Barry K."/>
            <person name="Labutti K."/>
            <person name="Kuo R."/>
            <person name="Ohm R.A."/>
            <person name="Bhattacharya S.S."/>
            <person name="Shirouzu T."/>
            <person name="Yoshinaga Y."/>
            <person name="Martin F.M."/>
            <person name="Grigoriev I.V."/>
            <person name="Hibbett D.S."/>
        </authorList>
    </citation>
    <scope>NUCLEOTIDE SEQUENCE [LARGE SCALE GENOMIC DNA]</scope>
    <source>
        <strain evidence="1 2">CBS 109695</strain>
    </source>
</reference>
<gene>
    <name evidence="1" type="ORF">FIBSPDRAFT_895693</name>
</gene>
<sequence>MKRTHTEGKPVCDIPCGPMIEIPEATCLRKSGLLYWKHRQHRQSGGSGGGFGSPGMASENIPTLYTAACNDLPLISSQILPMWPCIWIWLRTFYDHSKLPRALHIGEEDAAIYLRGYNLVTKLLFLIAFPTSPTPLSIVTKKTEGVMVMMVIVWIEEGRDVSATCGFKASTLLSSTPLDLCPIVLPHILARCGGSQDAVVKILLCCIKNNAKQADPDWQSLRYDTLLMMDQLYPLNRPGVTILREAMSLHPRFMTAMVDLLSLLLRAKTSCKFSARPTCVPQLAGTTIITIIARYFSTYESDKDIMFCATELLQNILGRFSIHQTILFAVGHELMAMDVDRLMKKPNNGQIGYHLLALSSWIDELTRVSEVPCQHGLDCGIHSVRRPTADSSSAGALGASSYNTVARPARKGIGTSSIGPYVHPIEVDLLGQNSSPELQRLAPARKFIVILDYDTDPLSVEVVNVEDSAEVSRLCKRATALGVTGAWRA</sequence>
<evidence type="ECO:0000313" key="1">
    <source>
        <dbReference type="EMBL" id="KZP15528.1"/>
    </source>
</evidence>
<keyword evidence="2" id="KW-1185">Reference proteome</keyword>
<dbReference type="AlphaFoldDB" id="A0A166E9B1"/>
<dbReference type="EMBL" id="KV417603">
    <property type="protein sequence ID" value="KZP15528.1"/>
    <property type="molecule type" value="Genomic_DNA"/>
</dbReference>
<evidence type="ECO:0000313" key="2">
    <source>
        <dbReference type="Proteomes" id="UP000076532"/>
    </source>
</evidence>
<dbReference type="Proteomes" id="UP000076532">
    <property type="component" value="Unassembled WGS sequence"/>
</dbReference>
<organism evidence="1 2">
    <name type="scientific">Athelia psychrophila</name>
    <dbReference type="NCBI Taxonomy" id="1759441"/>
    <lineage>
        <taxon>Eukaryota</taxon>
        <taxon>Fungi</taxon>
        <taxon>Dikarya</taxon>
        <taxon>Basidiomycota</taxon>
        <taxon>Agaricomycotina</taxon>
        <taxon>Agaricomycetes</taxon>
        <taxon>Agaricomycetidae</taxon>
        <taxon>Atheliales</taxon>
        <taxon>Atheliaceae</taxon>
        <taxon>Athelia</taxon>
    </lineage>
</organism>
<accession>A0A166E9B1</accession>
<protein>
    <submittedName>
        <fullName evidence="1">Uncharacterized protein</fullName>
    </submittedName>
</protein>
<proteinExistence type="predicted"/>
<name>A0A166E9B1_9AGAM</name>